<feature type="domain" description="SHOCT" evidence="2">
    <location>
        <begin position="117"/>
        <end position="144"/>
    </location>
</feature>
<feature type="transmembrane region" description="Helical" evidence="1">
    <location>
        <begin position="6"/>
        <end position="25"/>
    </location>
</feature>
<reference evidence="3 4" key="1">
    <citation type="submission" date="2019-04" db="EMBL/GenBank/DDBJ databases">
        <title>Phreatobacter aquaticus sp. nov.</title>
        <authorList>
            <person name="Choi A."/>
        </authorList>
    </citation>
    <scope>NUCLEOTIDE SEQUENCE [LARGE SCALE GENOMIC DNA]</scope>
    <source>
        <strain evidence="3 4">KCTC 52518</strain>
    </source>
</reference>
<dbReference type="AlphaFoldDB" id="A0A4D7AZQ0"/>
<dbReference type="InterPro" id="IPR018649">
    <property type="entry name" value="SHOCT"/>
</dbReference>
<keyword evidence="1" id="KW-1133">Transmembrane helix</keyword>
<protein>
    <submittedName>
        <fullName evidence="3">Superinfection immunity protein</fullName>
    </submittedName>
</protein>
<dbReference type="Proteomes" id="UP000298781">
    <property type="component" value="Chromosome"/>
</dbReference>
<evidence type="ECO:0000313" key="4">
    <source>
        <dbReference type="Proteomes" id="UP000298781"/>
    </source>
</evidence>
<dbReference type="Pfam" id="PF09851">
    <property type="entry name" value="SHOCT"/>
    <property type="match status" value="1"/>
</dbReference>
<gene>
    <name evidence="3" type="ORF">E8M01_02725</name>
</gene>
<keyword evidence="4" id="KW-1185">Reference proteome</keyword>
<dbReference type="RefSeq" id="WP_136958701.1">
    <property type="nucleotide sequence ID" value="NZ_CP039690.1"/>
</dbReference>
<dbReference type="KEGG" id="pstg:E8M01_02725"/>
<dbReference type="EMBL" id="CP039690">
    <property type="protein sequence ID" value="QCI63240.1"/>
    <property type="molecule type" value="Genomic_DNA"/>
</dbReference>
<evidence type="ECO:0000256" key="1">
    <source>
        <dbReference type="SAM" id="Phobius"/>
    </source>
</evidence>
<keyword evidence="1" id="KW-0472">Membrane</keyword>
<evidence type="ECO:0000259" key="2">
    <source>
        <dbReference type="Pfam" id="PF09851"/>
    </source>
</evidence>
<dbReference type="OrthoDB" id="8005508at2"/>
<name>A0A4D7AZQ0_9HYPH</name>
<proteinExistence type="predicted"/>
<keyword evidence="1" id="KW-0812">Transmembrane</keyword>
<evidence type="ECO:0000313" key="3">
    <source>
        <dbReference type="EMBL" id="QCI63240.1"/>
    </source>
</evidence>
<organism evidence="3 4">
    <name type="scientific">Phreatobacter stygius</name>
    <dbReference type="NCBI Taxonomy" id="1940610"/>
    <lineage>
        <taxon>Bacteria</taxon>
        <taxon>Pseudomonadati</taxon>
        <taxon>Pseudomonadota</taxon>
        <taxon>Alphaproteobacteria</taxon>
        <taxon>Hyphomicrobiales</taxon>
        <taxon>Phreatobacteraceae</taxon>
        <taxon>Phreatobacter</taxon>
    </lineage>
</organism>
<feature type="transmembrane region" description="Helical" evidence="1">
    <location>
        <begin position="32"/>
        <end position="57"/>
    </location>
</feature>
<sequence>MDGLVILLLVILVGIYFIPTIVAFSREHDYRWVICALNIVGGWTFVLWGVALVWAVYPTNKTFADPLIGSATGLGIRNTGDVLGEADFGRQRGYSAAQLASPAVVAPPRERQGSVIDALERLQKLRDSGVLTQDEFEIQKREVLK</sequence>
<accession>A0A4D7AZQ0</accession>
<dbReference type="Pfam" id="PF14373">
    <property type="entry name" value="Imm_superinfect"/>
    <property type="match status" value="1"/>
</dbReference>
<dbReference type="InterPro" id="IPR016410">
    <property type="entry name" value="Phage_imm"/>
</dbReference>